<dbReference type="InterPro" id="IPR007217">
    <property type="entry name" value="Per1-like"/>
</dbReference>
<keyword evidence="5" id="KW-0732">Signal</keyword>
<evidence type="ECO:0000256" key="2">
    <source>
        <dbReference type="ARBA" id="ARBA00006387"/>
    </source>
</evidence>
<evidence type="ECO:0000256" key="7">
    <source>
        <dbReference type="ARBA" id="ARBA00023136"/>
    </source>
</evidence>
<feature type="transmembrane region" description="Helical" evidence="8">
    <location>
        <begin position="99"/>
        <end position="123"/>
    </location>
</feature>
<proteinExistence type="inferred from homology"/>
<dbReference type="PANTHER" id="PTHR13148:SF0">
    <property type="entry name" value="POST-GPI ATTACHMENT TO PROTEINS FACTOR 3"/>
    <property type="match status" value="1"/>
</dbReference>
<evidence type="ECO:0000256" key="5">
    <source>
        <dbReference type="ARBA" id="ARBA00022729"/>
    </source>
</evidence>
<dbReference type="Pfam" id="PF04080">
    <property type="entry name" value="Per1"/>
    <property type="match status" value="1"/>
</dbReference>
<comment type="caution">
    <text evidence="8">Lacks conserved residue(s) required for the propagation of feature annotation.</text>
</comment>
<dbReference type="AlphaFoldDB" id="A0AAD5RB52"/>
<dbReference type="PANTHER" id="PTHR13148">
    <property type="entry name" value="PER1-RELATED"/>
    <property type="match status" value="1"/>
</dbReference>
<dbReference type="GO" id="GO:0006506">
    <property type="term" value="P:GPI anchor biosynthetic process"/>
    <property type="evidence" value="ECO:0007669"/>
    <property type="project" value="UniProtKB-KW"/>
</dbReference>
<dbReference type="GO" id="GO:0000139">
    <property type="term" value="C:Golgi membrane"/>
    <property type="evidence" value="ECO:0007669"/>
    <property type="project" value="UniProtKB-SubCell"/>
</dbReference>
<comment type="function">
    <text evidence="8">Involved in the lipid remodeling steps of GPI-anchor maturation.</text>
</comment>
<keyword evidence="7 8" id="KW-0472">Membrane</keyword>
<accession>A0AAD5RB52</accession>
<reference evidence="9" key="1">
    <citation type="submission" date="2021-06" db="EMBL/GenBank/DDBJ databases">
        <title>Parelaphostrongylus tenuis whole genome reference sequence.</title>
        <authorList>
            <person name="Garwood T.J."/>
            <person name="Larsen P.A."/>
            <person name="Fountain-Jones N.M."/>
            <person name="Garbe J.R."/>
            <person name="Macchietto M.G."/>
            <person name="Kania S.A."/>
            <person name="Gerhold R.W."/>
            <person name="Richards J.E."/>
            <person name="Wolf T.M."/>
        </authorList>
    </citation>
    <scope>NUCLEOTIDE SEQUENCE</scope>
    <source>
        <strain evidence="9">MNPRO001-30</strain>
        <tissue evidence="9">Meninges</tissue>
    </source>
</reference>
<protein>
    <recommendedName>
        <fullName evidence="8">Post-GPI attachment to proteins factor 3</fullName>
    </recommendedName>
</protein>
<feature type="transmembrane region" description="Helical" evidence="8">
    <location>
        <begin position="135"/>
        <end position="152"/>
    </location>
</feature>
<evidence type="ECO:0000256" key="1">
    <source>
        <dbReference type="ARBA" id="ARBA00004127"/>
    </source>
</evidence>
<feature type="transmembrane region" description="Helical" evidence="8">
    <location>
        <begin position="69"/>
        <end position="87"/>
    </location>
</feature>
<evidence type="ECO:0000313" key="9">
    <source>
        <dbReference type="EMBL" id="KAJ1372855.1"/>
    </source>
</evidence>
<comment type="subcellular location">
    <subcellularLocation>
        <location evidence="1">Endomembrane system</location>
        <topology evidence="1">Multi-pass membrane protein</topology>
    </subcellularLocation>
    <subcellularLocation>
        <location evidence="8">Golgi apparatus membrane</location>
        <topology evidence="8">Multi-pass membrane protein</topology>
    </subcellularLocation>
</comment>
<dbReference type="Proteomes" id="UP001196413">
    <property type="component" value="Unassembled WGS sequence"/>
</dbReference>
<gene>
    <name evidence="9" type="ORF">KIN20_035141</name>
</gene>
<keyword evidence="8" id="KW-0333">Golgi apparatus</keyword>
<dbReference type="GO" id="GO:0016788">
    <property type="term" value="F:hydrolase activity, acting on ester bonds"/>
    <property type="evidence" value="ECO:0007669"/>
    <property type="project" value="TreeGrafter"/>
</dbReference>
<evidence type="ECO:0000313" key="10">
    <source>
        <dbReference type="Proteomes" id="UP001196413"/>
    </source>
</evidence>
<evidence type="ECO:0000256" key="6">
    <source>
        <dbReference type="ARBA" id="ARBA00022989"/>
    </source>
</evidence>
<comment type="caution">
    <text evidence="9">The sequence shown here is derived from an EMBL/GenBank/DDBJ whole genome shotgun (WGS) entry which is preliminary data.</text>
</comment>
<organism evidence="9 10">
    <name type="scientific">Parelaphostrongylus tenuis</name>
    <name type="common">Meningeal worm</name>
    <dbReference type="NCBI Taxonomy" id="148309"/>
    <lineage>
        <taxon>Eukaryota</taxon>
        <taxon>Metazoa</taxon>
        <taxon>Ecdysozoa</taxon>
        <taxon>Nematoda</taxon>
        <taxon>Chromadorea</taxon>
        <taxon>Rhabditida</taxon>
        <taxon>Rhabditina</taxon>
        <taxon>Rhabditomorpha</taxon>
        <taxon>Strongyloidea</taxon>
        <taxon>Metastrongylidae</taxon>
        <taxon>Parelaphostrongylus</taxon>
    </lineage>
</organism>
<evidence type="ECO:0000256" key="8">
    <source>
        <dbReference type="RuleBase" id="RU365066"/>
    </source>
</evidence>
<keyword evidence="4 8" id="KW-0812">Transmembrane</keyword>
<name>A0AAD5RB52_PARTN</name>
<evidence type="ECO:0000256" key="3">
    <source>
        <dbReference type="ARBA" id="ARBA00022502"/>
    </source>
</evidence>
<sequence>MEHLQNRRTWMIYTVVGLLTWLCSATYHANDCWFTEYLDYFSAFAFILCASYTSFCFSLSSLDLPSTSLWNASSIYGSLLCLWFATHVYHMTQHFDYGYNMRCCISVSLFTTAMYLLYIAVRWRRFRRFSRSDRILMVIIAWTNGSVLFETLDFPPIFWIFDAHSLFHAATIPLPFYLHIFLQEHLSENEYRLLKSV</sequence>
<dbReference type="GO" id="GO:0005789">
    <property type="term" value="C:endoplasmic reticulum membrane"/>
    <property type="evidence" value="ECO:0007669"/>
    <property type="project" value="TreeGrafter"/>
</dbReference>
<keyword evidence="3 8" id="KW-0337">GPI-anchor biosynthesis</keyword>
<comment type="similarity">
    <text evidence="2 8">Belongs to the PGAP3 family.</text>
</comment>
<keyword evidence="10" id="KW-1185">Reference proteome</keyword>
<keyword evidence="6 8" id="KW-1133">Transmembrane helix</keyword>
<feature type="transmembrane region" description="Helical" evidence="8">
    <location>
        <begin position="12"/>
        <end position="29"/>
    </location>
</feature>
<feature type="transmembrane region" description="Helical" evidence="8">
    <location>
        <begin position="41"/>
        <end position="62"/>
    </location>
</feature>
<dbReference type="EMBL" id="JAHQIW010007198">
    <property type="protein sequence ID" value="KAJ1372855.1"/>
    <property type="molecule type" value="Genomic_DNA"/>
</dbReference>
<evidence type="ECO:0000256" key="4">
    <source>
        <dbReference type="ARBA" id="ARBA00022692"/>
    </source>
</evidence>